<dbReference type="PRINTS" id="PR00081">
    <property type="entry name" value="GDHRDH"/>
</dbReference>
<dbReference type="NCBIfam" id="NF004825">
    <property type="entry name" value="PRK06181.1"/>
    <property type="match status" value="1"/>
</dbReference>
<organism evidence="10 11">
    <name type="scientific">Myotis brandtii</name>
    <name type="common">Brandt's bat</name>
    <dbReference type="NCBI Taxonomy" id="109478"/>
    <lineage>
        <taxon>Eukaryota</taxon>
        <taxon>Metazoa</taxon>
        <taxon>Chordata</taxon>
        <taxon>Craniata</taxon>
        <taxon>Vertebrata</taxon>
        <taxon>Euteleostomi</taxon>
        <taxon>Mammalia</taxon>
        <taxon>Eutheria</taxon>
        <taxon>Laurasiatheria</taxon>
        <taxon>Chiroptera</taxon>
        <taxon>Yangochiroptera</taxon>
        <taxon>Vespertilionidae</taxon>
        <taxon>Myotis</taxon>
    </lineage>
</organism>
<dbReference type="CDD" id="cd05332">
    <property type="entry name" value="11beta-HSD1_like_SDR_c"/>
    <property type="match status" value="1"/>
</dbReference>
<evidence type="ECO:0000259" key="9">
    <source>
        <dbReference type="SMART" id="SM00822"/>
    </source>
</evidence>
<dbReference type="Proteomes" id="UP000052978">
    <property type="component" value="Unassembled WGS sequence"/>
</dbReference>
<accession>S7MZQ4</accession>
<evidence type="ECO:0000313" key="11">
    <source>
        <dbReference type="Proteomes" id="UP000052978"/>
    </source>
</evidence>
<protein>
    <recommendedName>
        <fullName evidence="6">Dehydrogenase/reductase SDR family member 7B</fullName>
    </recommendedName>
    <alternativeName>
        <fullName evidence="7">Short-chain dehydrogenase/reductase family 32C member 1</fullName>
    </alternativeName>
</protein>
<evidence type="ECO:0000256" key="3">
    <source>
        <dbReference type="ARBA" id="ARBA00023002"/>
    </source>
</evidence>
<reference evidence="10 11" key="1">
    <citation type="journal article" date="2013" name="Nat. Commun.">
        <title>Genome analysis reveals insights into physiology and longevity of the Brandt's bat Myotis brandtii.</title>
        <authorList>
            <person name="Seim I."/>
            <person name="Fang X."/>
            <person name="Xiong Z."/>
            <person name="Lobanov A.V."/>
            <person name="Huang Z."/>
            <person name="Ma S."/>
            <person name="Feng Y."/>
            <person name="Turanov A.A."/>
            <person name="Zhu Y."/>
            <person name="Lenz T.L."/>
            <person name="Gerashchenko M.V."/>
            <person name="Fan D."/>
            <person name="Hee Yim S."/>
            <person name="Yao X."/>
            <person name="Jordan D."/>
            <person name="Xiong Y."/>
            <person name="Ma Y."/>
            <person name="Lyapunov A.N."/>
            <person name="Chen G."/>
            <person name="Kulakova O.I."/>
            <person name="Sun Y."/>
            <person name="Lee S.G."/>
            <person name="Bronson R.T."/>
            <person name="Moskalev A.A."/>
            <person name="Sunyaev S.R."/>
            <person name="Zhang G."/>
            <person name="Krogh A."/>
            <person name="Wang J."/>
            <person name="Gladyshev V.N."/>
        </authorList>
    </citation>
    <scope>NUCLEOTIDE SEQUENCE [LARGE SCALE GENOMIC DNA]</scope>
</reference>
<evidence type="ECO:0000256" key="5">
    <source>
        <dbReference type="ARBA" id="ARBA00037096"/>
    </source>
</evidence>
<evidence type="ECO:0000256" key="6">
    <source>
        <dbReference type="ARBA" id="ARBA00040419"/>
    </source>
</evidence>
<dbReference type="PANTHER" id="PTHR44196">
    <property type="entry name" value="DEHYDROGENASE/REDUCTASE SDR FAMILY MEMBER 7B"/>
    <property type="match status" value="1"/>
</dbReference>
<dbReference type="PRINTS" id="PR00080">
    <property type="entry name" value="SDRFAMILY"/>
</dbReference>
<dbReference type="PROSITE" id="PS00061">
    <property type="entry name" value="ADH_SHORT"/>
    <property type="match status" value="1"/>
</dbReference>
<name>S7MZQ4_MYOBR</name>
<dbReference type="InterPro" id="IPR002347">
    <property type="entry name" value="SDR_fam"/>
</dbReference>
<dbReference type="InterPro" id="IPR020904">
    <property type="entry name" value="Sc_DH/Rdtase_CS"/>
</dbReference>
<evidence type="ECO:0000256" key="7">
    <source>
        <dbReference type="ARBA" id="ARBA00043014"/>
    </source>
</evidence>
<dbReference type="PANTHER" id="PTHR44196:SF1">
    <property type="entry name" value="DEHYDROGENASE_REDUCTASE SDR FAMILY MEMBER 7B"/>
    <property type="match status" value="1"/>
</dbReference>
<gene>
    <name evidence="10" type="ORF">D623_10023190</name>
</gene>
<comment type="similarity">
    <text evidence="1 8">Belongs to the short-chain dehydrogenases/reductases (SDR) family.</text>
</comment>
<evidence type="ECO:0000256" key="4">
    <source>
        <dbReference type="ARBA" id="ARBA00023027"/>
    </source>
</evidence>
<dbReference type="InterPro" id="IPR036291">
    <property type="entry name" value="NAD(P)-bd_dom_sf"/>
</dbReference>
<keyword evidence="3" id="KW-0560">Oxidoreductase</keyword>
<evidence type="ECO:0000256" key="1">
    <source>
        <dbReference type="ARBA" id="ARBA00006484"/>
    </source>
</evidence>
<proteinExistence type="inferred from homology"/>
<dbReference type="GO" id="GO:0016616">
    <property type="term" value="F:oxidoreductase activity, acting on the CH-OH group of donors, NAD or NADP as acceptor"/>
    <property type="evidence" value="ECO:0007669"/>
    <property type="project" value="UniProtKB-ARBA"/>
</dbReference>
<dbReference type="Pfam" id="PF00106">
    <property type="entry name" value="adh_short"/>
    <property type="match status" value="1"/>
</dbReference>
<dbReference type="GO" id="GO:0006629">
    <property type="term" value="P:lipid metabolic process"/>
    <property type="evidence" value="ECO:0007669"/>
    <property type="project" value="UniProtKB-ARBA"/>
</dbReference>
<dbReference type="FunFam" id="3.40.50.720:FF:000122">
    <property type="entry name" value="Dehydrogenase/reductase SDR family member 7B"/>
    <property type="match status" value="1"/>
</dbReference>
<dbReference type="InterPro" id="IPR057326">
    <property type="entry name" value="KR_dom"/>
</dbReference>
<evidence type="ECO:0000256" key="8">
    <source>
        <dbReference type="RuleBase" id="RU000363"/>
    </source>
</evidence>
<dbReference type="eggNOG" id="KOG1205">
    <property type="taxonomic scope" value="Eukaryota"/>
</dbReference>
<sequence length="383" mass="40997">MQCRSLALPLLQREPCRGFVFLPLRPGEEEVAGADHNSSALLPVGLNGFTAAQFLKQTLGYGILTKSSLTVRAMDCVTSTAILSLLLGCMGIFSLFKLLQCLRMKAHLQDAVVVITGATSGLGRECAKVFHAAGAKLVLCGRNREALEQLAKELAASRASEVQTHTPRMVTFDLADTGATVAAAAEILQCFGHVDVLVNNAGVSYRGTILDTPVDVDRRVMETNYFGPIALTKALLPSMVQRRRGHVVAISSVQGKISVPFRSAYAASKHATQAFCDCLRAELEQHGVAVTVLSPGYIRTNLSLNAIAADGSRYGVMDETTAQGRGPADVARDVLAAVAKKKEDVVLASLAPSLAIYLRTLAPTLFFRLMASRARKEQKPKDS</sequence>
<dbReference type="SMART" id="SM00822">
    <property type="entry name" value="PKS_KR"/>
    <property type="match status" value="1"/>
</dbReference>
<evidence type="ECO:0000256" key="2">
    <source>
        <dbReference type="ARBA" id="ARBA00022857"/>
    </source>
</evidence>
<evidence type="ECO:0000313" key="10">
    <source>
        <dbReference type="EMBL" id="EPQ10131.1"/>
    </source>
</evidence>
<keyword evidence="4" id="KW-0520">NAD</keyword>
<keyword evidence="2" id="KW-0521">NADP</keyword>
<keyword evidence="11" id="KW-1185">Reference proteome</keyword>
<dbReference type="GO" id="GO:0016020">
    <property type="term" value="C:membrane"/>
    <property type="evidence" value="ECO:0007669"/>
    <property type="project" value="UniProtKB-ARBA"/>
</dbReference>
<feature type="domain" description="Ketoreductase" evidence="9">
    <location>
        <begin position="111"/>
        <end position="301"/>
    </location>
</feature>
<dbReference type="GO" id="GO:0005737">
    <property type="term" value="C:cytoplasm"/>
    <property type="evidence" value="ECO:0007669"/>
    <property type="project" value="UniProtKB-ARBA"/>
</dbReference>
<dbReference type="AlphaFoldDB" id="S7MZQ4"/>
<dbReference type="EMBL" id="KE162945">
    <property type="protein sequence ID" value="EPQ10131.1"/>
    <property type="molecule type" value="Genomic_DNA"/>
</dbReference>
<dbReference type="Gene3D" id="3.40.50.720">
    <property type="entry name" value="NAD(P)-binding Rossmann-like Domain"/>
    <property type="match status" value="1"/>
</dbReference>
<dbReference type="SUPFAM" id="SSF51735">
    <property type="entry name" value="NAD(P)-binding Rossmann-fold domains"/>
    <property type="match status" value="1"/>
</dbReference>
<comment type="function">
    <text evidence="5">Putative oxidoreductase.</text>
</comment>